<proteinExistence type="inferred from homology"/>
<comment type="cofactor">
    <cofactor evidence="1">
        <name>FAD</name>
        <dbReference type="ChEBI" id="CHEBI:57692"/>
    </cofactor>
</comment>
<dbReference type="InterPro" id="IPR036188">
    <property type="entry name" value="FAD/NAD-bd_sf"/>
</dbReference>
<evidence type="ECO:0000259" key="6">
    <source>
        <dbReference type="Pfam" id="PF01266"/>
    </source>
</evidence>
<dbReference type="EMBL" id="FQXE01000007">
    <property type="protein sequence ID" value="SHI03899.1"/>
    <property type="molecule type" value="Genomic_DNA"/>
</dbReference>
<evidence type="ECO:0000256" key="3">
    <source>
        <dbReference type="ARBA" id="ARBA00022630"/>
    </source>
</evidence>
<dbReference type="InterPro" id="IPR038299">
    <property type="entry name" value="DAO_C_sf"/>
</dbReference>
<dbReference type="GO" id="GO:0004368">
    <property type="term" value="F:glycerol-3-phosphate dehydrogenase (quinone) activity"/>
    <property type="evidence" value="ECO:0007669"/>
    <property type="project" value="InterPro"/>
</dbReference>
<feature type="domain" description="FAD dependent oxidoreductase" evidence="6">
    <location>
        <begin position="7"/>
        <end position="392"/>
    </location>
</feature>
<dbReference type="PRINTS" id="PR01001">
    <property type="entry name" value="FADG3PDH"/>
</dbReference>
<dbReference type="Proteomes" id="UP000184226">
    <property type="component" value="Unassembled WGS sequence"/>
</dbReference>
<keyword evidence="5" id="KW-0560">Oxidoreductase</keyword>
<dbReference type="Pfam" id="PF01266">
    <property type="entry name" value="DAO"/>
    <property type="match status" value="1"/>
</dbReference>
<reference evidence="7 8" key="1">
    <citation type="submission" date="2016-11" db="EMBL/GenBank/DDBJ databases">
        <authorList>
            <person name="Jaros S."/>
            <person name="Januszkiewicz K."/>
            <person name="Wedrychowicz H."/>
        </authorList>
    </citation>
    <scope>NUCLEOTIDE SEQUENCE [LARGE SCALE GENOMIC DNA]</scope>
    <source>
        <strain evidence="7 8">CGMCC 1.10190</strain>
    </source>
</reference>
<evidence type="ECO:0000256" key="2">
    <source>
        <dbReference type="ARBA" id="ARBA00007330"/>
    </source>
</evidence>
<dbReference type="AlphaFoldDB" id="A0A1M5XW19"/>
<evidence type="ECO:0000256" key="1">
    <source>
        <dbReference type="ARBA" id="ARBA00001974"/>
    </source>
</evidence>
<dbReference type="PANTHER" id="PTHR11985">
    <property type="entry name" value="GLYCEROL-3-PHOSPHATE DEHYDROGENASE"/>
    <property type="match status" value="1"/>
</dbReference>
<dbReference type="InterPro" id="IPR000447">
    <property type="entry name" value="G3P_DH_FAD-dep"/>
</dbReference>
<dbReference type="Gene3D" id="1.10.8.870">
    <property type="entry name" value="Alpha-glycerophosphate oxidase, cap domain"/>
    <property type="match status" value="1"/>
</dbReference>
<dbReference type="STRING" id="658167.SAMN04488135_107174"/>
<organism evidence="7 8">
    <name type="scientific">Pollutimonas bauzanensis</name>
    <dbReference type="NCBI Taxonomy" id="658167"/>
    <lineage>
        <taxon>Bacteria</taxon>
        <taxon>Pseudomonadati</taxon>
        <taxon>Pseudomonadota</taxon>
        <taxon>Betaproteobacteria</taxon>
        <taxon>Burkholderiales</taxon>
        <taxon>Alcaligenaceae</taxon>
        <taxon>Pollutimonas</taxon>
    </lineage>
</organism>
<protein>
    <submittedName>
        <fullName evidence="7">Glycerol-3-phosphate dehydrogenase</fullName>
    </submittedName>
</protein>
<keyword evidence="3" id="KW-0285">Flavoprotein</keyword>
<evidence type="ECO:0000313" key="7">
    <source>
        <dbReference type="EMBL" id="SHI03899.1"/>
    </source>
</evidence>
<keyword evidence="8" id="KW-1185">Reference proteome</keyword>
<evidence type="ECO:0000313" key="8">
    <source>
        <dbReference type="Proteomes" id="UP000184226"/>
    </source>
</evidence>
<name>A0A1M5XW19_9BURK</name>
<dbReference type="SUPFAM" id="SSF51905">
    <property type="entry name" value="FAD/NAD(P)-binding domain"/>
    <property type="match status" value="1"/>
</dbReference>
<dbReference type="Gene3D" id="3.30.9.10">
    <property type="entry name" value="D-Amino Acid Oxidase, subunit A, domain 2"/>
    <property type="match status" value="1"/>
</dbReference>
<accession>A0A1M5XW19</accession>
<dbReference type="Gene3D" id="3.50.50.60">
    <property type="entry name" value="FAD/NAD(P)-binding domain"/>
    <property type="match status" value="1"/>
</dbReference>
<dbReference type="SUPFAM" id="SSF54373">
    <property type="entry name" value="FAD-linked reductases, C-terminal domain"/>
    <property type="match status" value="1"/>
</dbReference>
<gene>
    <name evidence="7" type="ORF">SAMN04488135_107174</name>
</gene>
<dbReference type="InterPro" id="IPR006076">
    <property type="entry name" value="FAD-dep_OxRdtase"/>
</dbReference>
<evidence type="ECO:0000256" key="4">
    <source>
        <dbReference type="ARBA" id="ARBA00022827"/>
    </source>
</evidence>
<dbReference type="GO" id="GO:0046168">
    <property type="term" value="P:glycerol-3-phosphate catabolic process"/>
    <property type="evidence" value="ECO:0007669"/>
    <property type="project" value="TreeGrafter"/>
</dbReference>
<keyword evidence="4" id="KW-0274">FAD</keyword>
<evidence type="ECO:0000256" key="5">
    <source>
        <dbReference type="ARBA" id="ARBA00023002"/>
    </source>
</evidence>
<dbReference type="PANTHER" id="PTHR11985:SF15">
    <property type="entry name" value="GLYCEROL-3-PHOSPHATE DEHYDROGENASE, MITOCHONDRIAL"/>
    <property type="match status" value="1"/>
</dbReference>
<comment type="similarity">
    <text evidence="2">Belongs to the FAD-dependent glycerol-3-phosphate dehydrogenase family.</text>
</comment>
<sequence length="505" mass="55432">MEDQHFDVVIIGGGINGAAGAQQLEARGYRVLLAEKGDFGSGSSSRSSRLLHCGLRYLAPGGSPWEFARHPSRLKTGMNMARLAIEARHDFATTTPTRTQLSRLYFPIYKGGAYSGWQVDLAFKLLGRFNAGKIPLKYDRVRGKNIAAIPLVNALRDQDRLDSVASYDEYQISWPERVTADVALDARRLGAVVLNYVEASLVQRIAQGWEVELRDQAGSGIARVTADAVVSTAGIWIDKVLGKHRAGKSPKVLGTKGSHIAVELPPSCHGIGVATINRKNEPFYCLPWGRYHYFGPTELVYEGDLDSIRTTEADRDWLLGEANHLFPGFNLKPEDIVHTWSGVRPLTWDAALPKGNRNRVLHDLSSDGLMNVFAMTGGPVMTHRSAGAEIADAVAARLGVKGPAKAVKYSSEFPDPQDDETLAALAGRRPEPAWLTSLVDDGLVVHLSDALMRRCGLPWYRRLSDADVENVALHLGTRLGWSDEKKNQEIIAFRQELAVLQQAVP</sequence>